<dbReference type="GO" id="GO:0009036">
    <property type="term" value="F:type II site-specific deoxyribonuclease activity"/>
    <property type="evidence" value="ECO:0007669"/>
    <property type="project" value="UniProtKB-EC"/>
</dbReference>
<dbReference type="Pfam" id="PF22515">
    <property type="entry name" value="DUF6996"/>
    <property type="match status" value="1"/>
</dbReference>
<evidence type="ECO:0000259" key="2">
    <source>
        <dbReference type="Pfam" id="PF22518"/>
    </source>
</evidence>
<protein>
    <submittedName>
        <fullName evidence="4">Restriction endonuclease</fullName>
        <ecNumber evidence="4">3.1.21.4</ecNumber>
    </submittedName>
</protein>
<keyword evidence="4" id="KW-0378">Hydrolase</keyword>
<dbReference type="InterPro" id="IPR054265">
    <property type="entry name" value="DUF6996"/>
</dbReference>
<evidence type="ECO:0000313" key="5">
    <source>
        <dbReference type="Proteomes" id="UP000290347"/>
    </source>
</evidence>
<dbReference type="EMBL" id="LS483515">
    <property type="protein sequence ID" value="SRX71052.1"/>
    <property type="molecule type" value="Genomic_DNA"/>
</dbReference>
<dbReference type="EC" id="3.1.21.4" evidence="4"/>
<proteinExistence type="predicted"/>
<feature type="domain" description="DUF6997" evidence="2">
    <location>
        <begin position="74"/>
        <end position="250"/>
    </location>
</feature>
<keyword evidence="4" id="KW-0540">Nuclease</keyword>
<dbReference type="RefSeq" id="WP_020862460.1">
    <property type="nucleotide sequence ID" value="NZ_CP012387.1"/>
</dbReference>
<evidence type="ECO:0000313" key="4">
    <source>
        <dbReference type="EMBL" id="SRX71052.1"/>
    </source>
</evidence>
<evidence type="ECO:0000259" key="3">
    <source>
        <dbReference type="Pfam" id="PF23871"/>
    </source>
</evidence>
<feature type="domain" description="DUF6996" evidence="1">
    <location>
        <begin position="4"/>
        <end position="72"/>
    </location>
</feature>
<keyword evidence="4" id="KW-0255">Endonuclease</keyword>
<organism evidence="4 5">
    <name type="scientific">Mycoplasma mycoides subsp. capri</name>
    <dbReference type="NCBI Taxonomy" id="40477"/>
    <lineage>
        <taxon>Bacteria</taxon>
        <taxon>Bacillati</taxon>
        <taxon>Mycoplasmatota</taxon>
        <taxon>Mollicutes</taxon>
        <taxon>Mycoplasmataceae</taxon>
        <taxon>Mycoplasma</taxon>
    </lineage>
</organism>
<dbReference type="InterPro" id="IPR055650">
    <property type="entry name" value="DUF7226"/>
</dbReference>
<evidence type="ECO:0000259" key="1">
    <source>
        <dbReference type="Pfam" id="PF22515"/>
    </source>
</evidence>
<accession>A0AB38GE09</accession>
<dbReference type="Pfam" id="PF22518">
    <property type="entry name" value="DUF6997"/>
    <property type="match status" value="1"/>
</dbReference>
<dbReference type="Pfam" id="PF23871">
    <property type="entry name" value="DUF7226"/>
    <property type="match status" value="1"/>
</dbReference>
<dbReference type="Proteomes" id="UP000290347">
    <property type="component" value="Chromosome"/>
</dbReference>
<feature type="domain" description="DUF7226" evidence="3">
    <location>
        <begin position="291"/>
        <end position="427"/>
    </location>
</feature>
<sequence length="429" mass="51418">MNINEAWGKLFDKYKILDEINKKGFYIIKTETIKEFNEPRLMAKFDSSLKLPEIFKQYNINILPISKKKYILSNFKLYEYIGQLGENNKHNIERITIEHNYQSININNISSESSAIMSLILTKTLDNFLVEDDNTMTFFGRMWTKNFDFFVDKIDNKSMKIEVNNSQCEIDAGLENRKSLVILEAKLSSDPDFNIRQLYYPFRLWSNKVEKPIRLVFISYFNQIFRLFEYKFEDINNLSSIKLIKQKNYSLYDTKITLDDIYKVFLETKVIYTDNQYESDTIFIQADSFWRIIDILEFLSRKTKTKTKKQIAQIMNFTDRQADYYFNAGKYLKLWDKNKNTKQVFLTNTAKKIMKLNYKQRQLKLVSLILEHKIFNELFIQTYTNQQFPTKEKIIKIMLENNVCSKNLVERRSNSVFAWIKWIFNLTNI</sequence>
<name>A0AB38GE09_MYCMC</name>
<dbReference type="InterPro" id="IPR054266">
    <property type="entry name" value="DUF6997"/>
</dbReference>
<gene>
    <name evidence="4" type="ORF">MMC68T_00059</name>
</gene>
<dbReference type="AlphaFoldDB" id="A0AB38GE09"/>
<reference evidence="4 5" key="1">
    <citation type="submission" date="2018-05" db="EMBL/GenBank/DDBJ databases">
        <authorList>
            <person name="Falquet L."/>
            <person name="Falquet L."/>
        </authorList>
    </citation>
    <scope>NUCLEOTIDE SEQUENCE [LARGE SCALE GENOMIC DNA]</scope>
    <source>
        <strain evidence="4 5">GM12</strain>
    </source>
</reference>